<feature type="non-terminal residue" evidence="1">
    <location>
        <position position="120"/>
    </location>
</feature>
<dbReference type="EMBL" id="CAJVQB010036070">
    <property type="protein sequence ID" value="CAG8823433.1"/>
    <property type="molecule type" value="Genomic_DNA"/>
</dbReference>
<gene>
    <name evidence="1" type="ORF">GMARGA_LOCUS28339</name>
</gene>
<evidence type="ECO:0000313" key="2">
    <source>
        <dbReference type="Proteomes" id="UP000789901"/>
    </source>
</evidence>
<comment type="caution">
    <text evidence="1">The sequence shown here is derived from an EMBL/GenBank/DDBJ whole genome shotgun (WGS) entry which is preliminary data.</text>
</comment>
<sequence length="120" mass="13364">QHHFNDDDNVAILLEDLLAETDLGVQELSNNIEEYIQMIDQTVVTEDVLTDEELPPLPITITEAVEVLEKVIRYQEGLDVGKGFNKNGLIKGDRGAGQSINYSVNIHTCTRASIKLKVVM</sequence>
<evidence type="ECO:0000313" key="1">
    <source>
        <dbReference type="EMBL" id="CAG8823433.1"/>
    </source>
</evidence>
<name>A0ABN7WBA8_GIGMA</name>
<accession>A0ABN7WBA8</accession>
<dbReference type="Proteomes" id="UP000789901">
    <property type="component" value="Unassembled WGS sequence"/>
</dbReference>
<reference evidence="1 2" key="1">
    <citation type="submission" date="2021-06" db="EMBL/GenBank/DDBJ databases">
        <authorList>
            <person name="Kallberg Y."/>
            <person name="Tangrot J."/>
            <person name="Rosling A."/>
        </authorList>
    </citation>
    <scope>NUCLEOTIDE SEQUENCE [LARGE SCALE GENOMIC DNA]</scope>
    <source>
        <strain evidence="1 2">120-4 pot B 10/14</strain>
    </source>
</reference>
<organism evidence="1 2">
    <name type="scientific">Gigaspora margarita</name>
    <dbReference type="NCBI Taxonomy" id="4874"/>
    <lineage>
        <taxon>Eukaryota</taxon>
        <taxon>Fungi</taxon>
        <taxon>Fungi incertae sedis</taxon>
        <taxon>Mucoromycota</taxon>
        <taxon>Glomeromycotina</taxon>
        <taxon>Glomeromycetes</taxon>
        <taxon>Diversisporales</taxon>
        <taxon>Gigasporaceae</taxon>
        <taxon>Gigaspora</taxon>
    </lineage>
</organism>
<feature type="non-terminal residue" evidence="1">
    <location>
        <position position="1"/>
    </location>
</feature>
<proteinExistence type="predicted"/>
<keyword evidence="2" id="KW-1185">Reference proteome</keyword>
<protein>
    <submittedName>
        <fullName evidence="1">24529_t:CDS:1</fullName>
    </submittedName>
</protein>